<dbReference type="Proteomes" id="UP000220828">
    <property type="component" value="Unassembled WGS sequence"/>
</dbReference>
<dbReference type="Gene3D" id="3.40.50.10490">
    <property type="entry name" value="Glucose-6-phosphate isomerase like protein, domain 1"/>
    <property type="match status" value="1"/>
</dbReference>
<dbReference type="AlphaFoldDB" id="A0A2H3KM16"/>
<evidence type="ECO:0000313" key="2">
    <source>
        <dbReference type="Proteomes" id="UP000220828"/>
    </source>
</evidence>
<organism evidence="1 2">
    <name type="scientific">Flavobacterium branchiophilum</name>
    <dbReference type="NCBI Taxonomy" id="55197"/>
    <lineage>
        <taxon>Bacteria</taxon>
        <taxon>Pseudomonadati</taxon>
        <taxon>Bacteroidota</taxon>
        <taxon>Flavobacteriia</taxon>
        <taxon>Flavobacteriales</taxon>
        <taxon>Flavobacteriaceae</taxon>
        <taxon>Flavobacterium</taxon>
    </lineage>
</organism>
<reference evidence="1 2" key="1">
    <citation type="submission" date="2017-09" db="EMBL/GenBank/DDBJ databases">
        <title>Whole genomes of Flavobacteriaceae.</title>
        <authorList>
            <person name="Stine C."/>
            <person name="Li C."/>
            <person name="Tadesse D."/>
        </authorList>
    </citation>
    <scope>NUCLEOTIDE SEQUENCE [LARGE SCALE GENOMIC DNA]</scope>
    <source>
        <strain evidence="1 2">ATCC 35036</strain>
    </source>
</reference>
<name>A0A2H3KM16_9FLAO</name>
<evidence type="ECO:0000313" key="1">
    <source>
        <dbReference type="EMBL" id="PDS24333.1"/>
    </source>
</evidence>
<sequence length="63" mass="7312">MKAGTAQKLEHNMITVMIKLRRVKGSKTIDLQWSKKKLFKRGVKIIVEELKTNEAKVAYLLQK</sequence>
<gene>
    <name evidence="1" type="ORF">B0A77_08375</name>
</gene>
<comment type="caution">
    <text evidence="1">The sequence shown here is derived from an EMBL/GenBank/DDBJ whole genome shotgun (WGS) entry which is preliminary data.</text>
</comment>
<dbReference type="EMBL" id="PCMW01000044">
    <property type="protein sequence ID" value="PDS24333.1"/>
    <property type="molecule type" value="Genomic_DNA"/>
</dbReference>
<proteinExistence type="predicted"/>
<protein>
    <submittedName>
        <fullName evidence="1">Uncharacterized protein</fullName>
    </submittedName>
</protein>
<accession>A0A2H3KM16</accession>
<dbReference type="RefSeq" id="WP_097554145.1">
    <property type="nucleotide sequence ID" value="NZ_PCMW01000044.1"/>
</dbReference>